<dbReference type="Proteomes" id="UP000256690">
    <property type="component" value="Unassembled WGS sequence"/>
</dbReference>
<reference evidence="2 3" key="1">
    <citation type="journal article" date="2018" name="IMA Fungus">
        <title>IMA Genome-F 9: Draft genome sequence of Annulohypoxylon stygium, Aspergillus mulundensis, Berkeleyomyces basicola (syn. Thielaviopsis basicola), Ceratocystis smalleyi, two Cercospora beticola strains, Coleophoma cylindrospora, Fusarium fracticaudum, Phialophora cf. hyalina, and Morchella septimelata.</title>
        <authorList>
            <person name="Wingfield B.D."/>
            <person name="Bills G.F."/>
            <person name="Dong Y."/>
            <person name="Huang W."/>
            <person name="Nel W.J."/>
            <person name="Swalarsk-Parry B.S."/>
            <person name="Vaghefi N."/>
            <person name="Wilken P.M."/>
            <person name="An Z."/>
            <person name="de Beer Z.W."/>
            <person name="De Vos L."/>
            <person name="Chen L."/>
            <person name="Duong T.A."/>
            <person name="Gao Y."/>
            <person name="Hammerbacher A."/>
            <person name="Kikkert J.R."/>
            <person name="Li Y."/>
            <person name="Li H."/>
            <person name="Li K."/>
            <person name="Li Q."/>
            <person name="Liu X."/>
            <person name="Ma X."/>
            <person name="Naidoo K."/>
            <person name="Pethybridge S.J."/>
            <person name="Sun J."/>
            <person name="Steenkamp E.T."/>
            <person name="van der Nest M.A."/>
            <person name="van Wyk S."/>
            <person name="Wingfield M.J."/>
            <person name="Xiong C."/>
            <person name="Yue Q."/>
            <person name="Zhang X."/>
        </authorList>
    </citation>
    <scope>NUCLEOTIDE SEQUENCE [LARGE SCALE GENOMIC DNA]</scope>
    <source>
        <strain evidence="2 3">DSM 5745</strain>
    </source>
</reference>
<sequence length="196" mass="21992">MWYAPPLYGGPKPKPKPKSNLFDPSNPRAKGQKAQYNTHRLGKLHKGFRAALLRPHLRAPGQLVRRYCNRGAVPVPLPIPGPDNAHPNYPRQAPSPPAPSPLLQMHKEAAFIDHVQRVAADHPGGMNGIRIRKLQIHESQRPAEYDARRIWRYAAVPRMACRRSAFGEKGVRCCDGAEERQYCGLGTARRGYRVCV</sequence>
<organism evidence="2 3">
    <name type="scientific">Aspergillus mulundensis</name>
    <dbReference type="NCBI Taxonomy" id="1810919"/>
    <lineage>
        <taxon>Eukaryota</taxon>
        <taxon>Fungi</taxon>
        <taxon>Dikarya</taxon>
        <taxon>Ascomycota</taxon>
        <taxon>Pezizomycotina</taxon>
        <taxon>Eurotiomycetes</taxon>
        <taxon>Eurotiomycetidae</taxon>
        <taxon>Eurotiales</taxon>
        <taxon>Aspergillaceae</taxon>
        <taxon>Aspergillus</taxon>
        <taxon>Aspergillus subgen. Nidulantes</taxon>
    </lineage>
</organism>
<evidence type="ECO:0000256" key="1">
    <source>
        <dbReference type="SAM" id="MobiDB-lite"/>
    </source>
</evidence>
<comment type="caution">
    <text evidence="2">The sequence shown here is derived from an EMBL/GenBank/DDBJ whole genome shotgun (WGS) entry which is preliminary data.</text>
</comment>
<feature type="region of interest" description="Disordered" evidence="1">
    <location>
        <begin position="78"/>
        <end position="97"/>
    </location>
</feature>
<name>A0A3D8T556_9EURO</name>
<dbReference type="GeneID" id="38111388"/>
<gene>
    <name evidence="2" type="ORF">DSM5745_01018</name>
</gene>
<protein>
    <submittedName>
        <fullName evidence="2">Uncharacterized protein</fullName>
    </submittedName>
</protein>
<dbReference type="AlphaFoldDB" id="A0A3D8T556"/>
<proteinExistence type="predicted"/>
<dbReference type="EMBL" id="PVWQ01000001">
    <property type="protein sequence ID" value="RDW93696.1"/>
    <property type="molecule type" value="Genomic_DNA"/>
</dbReference>
<feature type="region of interest" description="Disordered" evidence="1">
    <location>
        <begin position="1"/>
        <end position="34"/>
    </location>
</feature>
<keyword evidence="3" id="KW-1185">Reference proteome</keyword>
<evidence type="ECO:0000313" key="2">
    <source>
        <dbReference type="EMBL" id="RDW93696.1"/>
    </source>
</evidence>
<evidence type="ECO:0000313" key="3">
    <source>
        <dbReference type="Proteomes" id="UP000256690"/>
    </source>
</evidence>
<accession>A0A3D8T556</accession>
<dbReference type="RefSeq" id="XP_026608879.1">
    <property type="nucleotide sequence ID" value="XM_026743034.1"/>
</dbReference>